<proteinExistence type="predicted"/>
<evidence type="ECO:0000313" key="5">
    <source>
        <dbReference type="Proteomes" id="UP000008227"/>
    </source>
</evidence>
<evidence type="ECO:0000259" key="3">
    <source>
        <dbReference type="PROSITE" id="PS50835"/>
    </source>
</evidence>
<dbReference type="GeneTree" id="ENSGT00940000161516"/>
<keyword evidence="5" id="KW-1185">Reference proteome</keyword>
<reference evidence="4" key="1">
    <citation type="journal article" date="2020" name="Gigascience">
        <title>An improved pig reference genome sequence to enable pig genetics and genomics research.</title>
        <authorList>
            <person name="Warr A."/>
            <person name="Affara N."/>
            <person name="Aken B."/>
            <person name="Beiki H."/>
            <person name="Bickhart D.M."/>
            <person name="Billis K."/>
            <person name="Chow W."/>
            <person name="Eory L."/>
            <person name="Finlayson H.A."/>
            <person name="Flicek P."/>
            <person name="Giron C.G."/>
            <person name="Griffin D.K."/>
            <person name="Hall R."/>
            <person name="Hannum G."/>
            <person name="Hourlier T."/>
            <person name="Howe K."/>
            <person name="Hume D.A."/>
            <person name="Izuogu O."/>
            <person name="Kim K."/>
            <person name="Koren S."/>
            <person name="Liu H."/>
            <person name="Manchanda N."/>
            <person name="Martin F.J."/>
            <person name="Nonneman D.J."/>
            <person name="O'Connor R.E."/>
            <person name="Phillippy A.M."/>
            <person name="Rohrer G.A."/>
            <person name="Rosen B.D."/>
            <person name="Rund L.A."/>
            <person name="Sargent C.A."/>
            <person name="Schook L.B."/>
            <person name="Schroeder S.G."/>
            <person name="Schwartz A.S."/>
            <person name="Skinner B.M."/>
            <person name="Talbot R."/>
            <person name="Tseng E."/>
            <person name="Tuggle C.K."/>
            <person name="Watson M."/>
            <person name="Smith T.P.L."/>
            <person name="Archibald A.L."/>
        </authorList>
    </citation>
    <scope>NUCLEOTIDE SEQUENCE [LARGE SCALE GENOMIC DNA]</scope>
    <source>
        <strain evidence="4">Duroc</strain>
    </source>
</reference>
<protein>
    <recommendedName>
        <fullName evidence="3">Ig-like domain-containing protein</fullName>
    </recommendedName>
</protein>
<feature type="compositionally biased region" description="Basic and acidic residues" evidence="2">
    <location>
        <begin position="118"/>
        <end position="127"/>
    </location>
</feature>
<dbReference type="InterPro" id="IPR003006">
    <property type="entry name" value="Ig/MHC_CS"/>
</dbReference>
<dbReference type="Ensembl" id="ENSSSCT00000045847.3">
    <property type="protein sequence ID" value="ENSSSCP00000045716.3"/>
    <property type="gene ID" value="ENSSSCG00000040849.3"/>
</dbReference>
<sequence>ESLVALGCLARDFLPSSVTFSWNYKNSSKVSSQNIQDFPSVLRGGKYLASSRVLLPSVSIPQDPEAFLVCEVQHPSGTKSVSISGPGELGSPCGCGGGGAGRDPTAPSCPELGADGSSTRDTERSGEKPALQKRRWPGAACQNHTRPPSVYLLLPPLQGLWLRAEATFTCLAVGQDLQEARLSWAVAEEPQGGRMEEGPTEHTNGSWSLSSRLALGPGLRSLVTAEGTAGGGTHCGPAAPLPDASGPPSLTQLLPAAALAPSNLAVRVLTAPGPLAFTKAASWLLCEVSSFSPLDILLTWLEGQQEVDPSWFATARPAAQPGNPTFRTWSVLRVPASPGHQDATYTCVVGHEASRTLLNASWRLDTEAVRPQGPLQHG</sequence>
<reference evidence="4" key="2">
    <citation type="submission" date="2025-08" db="UniProtKB">
        <authorList>
            <consortium name="Ensembl"/>
        </authorList>
    </citation>
    <scope>IDENTIFICATION</scope>
</reference>
<dbReference type="PROSITE" id="PS50835">
    <property type="entry name" value="IG_LIKE"/>
    <property type="match status" value="2"/>
</dbReference>
<evidence type="ECO:0000313" key="4">
    <source>
        <dbReference type="Ensembl" id="ENSSSCP00000045716.3"/>
    </source>
</evidence>
<dbReference type="Proteomes" id="UP000008227">
    <property type="component" value="Unassembled WGS sequence"/>
</dbReference>
<feature type="domain" description="Ig-like" evidence="3">
    <location>
        <begin position="1"/>
        <end position="82"/>
    </location>
</feature>
<feature type="region of interest" description="Disordered" evidence="2">
    <location>
        <begin position="188"/>
        <end position="208"/>
    </location>
</feature>
<accession>A0A287ANX9</accession>
<dbReference type="InterPro" id="IPR036179">
    <property type="entry name" value="Ig-like_dom_sf"/>
</dbReference>
<dbReference type="PROSITE" id="PS00290">
    <property type="entry name" value="IG_MHC"/>
    <property type="match status" value="1"/>
</dbReference>
<evidence type="ECO:0000256" key="2">
    <source>
        <dbReference type="SAM" id="MobiDB-lite"/>
    </source>
</evidence>
<keyword evidence="1" id="KW-0393">Immunoglobulin domain</keyword>
<name>A0A287ANX9_PIG</name>
<dbReference type="AlphaFoldDB" id="A0A287ANX9"/>
<dbReference type="InParanoid" id="A0A287ANX9"/>
<feature type="region of interest" description="Disordered" evidence="2">
    <location>
        <begin position="96"/>
        <end position="139"/>
    </location>
</feature>
<feature type="domain" description="Ig-like" evidence="3">
    <location>
        <begin position="255"/>
        <end position="358"/>
    </location>
</feature>
<dbReference type="SUPFAM" id="SSF48726">
    <property type="entry name" value="Immunoglobulin"/>
    <property type="match status" value="3"/>
</dbReference>
<reference evidence="4" key="3">
    <citation type="submission" date="2025-09" db="UniProtKB">
        <authorList>
            <consortium name="Ensembl"/>
        </authorList>
    </citation>
    <scope>IDENTIFICATION</scope>
</reference>
<dbReference type="STRING" id="9823.ENSSSCP00000045716"/>
<dbReference type="PANTHER" id="PTHR23411">
    <property type="entry name" value="TAPASIN"/>
    <property type="match status" value="1"/>
</dbReference>
<dbReference type="InterPro" id="IPR003597">
    <property type="entry name" value="Ig_C1-set"/>
</dbReference>
<dbReference type="InterPro" id="IPR050380">
    <property type="entry name" value="Immune_Resp_Modulators"/>
</dbReference>
<dbReference type="InterPro" id="IPR013783">
    <property type="entry name" value="Ig-like_fold"/>
</dbReference>
<dbReference type="Pfam" id="PF07654">
    <property type="entry name" value="C1-set"/>
    <property type="match status" value="2"/>
</dbReference>
<organism evidence="4 5">
    <name type="scientific">Sus scrofa</name>
    <name type="common">Pig</name>
    <dbReference type="NCBI Taxonomy" id="9823"/>
    <lineage>
        <taxon>Eukaryota</taxon>
        <taxon>Metazoa</taxon>
        <taxon>Chordata</taxon>
        <taxon>Craniata</taxon>
        <taxon>Vertebrata</taxon>
        <taxon>Euteleostomi</taxon>
        <taxon>Mammalia</taxon>
        <taxon>Eutheria</taxon>
        <taxon>Laurasiatheria</taxon>
        <taxon>Artiodactyla</taxon>
        <taxon>Suina</taxon>
        <taxon>Suidae</taxon>
        <taxon>Sus</taxon>
    </lineage>
</organism>
<dbReference type="FunCoup" id="A0A287ANX9">
    <property type="interactions" value="1"/>
</dbReference>
<dbReference type="Gene3D" id="2.60.40.10">
    <property type="entry name" value="Immunoglobulins"/>
    <property type="match status" value="3"/>
</dbReference>
<dbReference type="SMART" id="SM00407">
    <property type="entry name" value="IGc1"/>
    <property type="match status" value="2"/>
</dbReference>
<dbReference type="InterPro" id="IPR007110">
    <property type="entry name" value="Ig-like_dom"/>
</dbReference>
<dbReference type="Bgee" id="ENSSSCG00000040849">
    <property type="expression patterns" value="Expressed in blood and 18 other cell types or tissues"/>
</dbReference>
<feature type="region of interest" description="Disordered" evidence="2">
    <location>
        <begin position="226"/>
        <end position="247"/>
    </location>
</feature>
<evidence type="ECO:0000256" key="1">
    <source>
        <dbReference type="ARBA" id="ARBA00023319"/>
    </source>
</evidence>